<sequence>MIVLYDKFKTSDFDSNDLVLKNTTKCEVTWEKNGQFQIDLVYPILSDDDRWQSIVKGAIVKCPVAYQNDQLFRLNTPTKKMDSGYYYIEVTGYHITYDLNYNLVENVTISNKSGIDAGQEILNNTQYSHPFSWNSDIATIASSTYIRQNPTDALIGTGDNTFLQIWGGELVRDNFNIGMFNQAGKNRGVTIKYSKNLTGFEQSADDSNMITRAMPYINDDSTSTDDSTTQSTDTVITLPEKYVDSPKINDYANIYIKPIEVTLTDDQKILNADQKYQVMRDYVNNLYANNNDVPTYSYSVNFIELSNTEEYKDYAILEEVHPYDFVVIKALDIDVIAELVGYTYDALVKNYIGITLGNIKNDILRSNQKSLFQISKQNQNNIKILQAQIGDIPNSMLSIATSTTSGGNNLFDHSIPEDKYVSEWVTTGGTVVDDATLHDTDKVWKLPPNASLSKADVLVNPNNYKSKQLMFSLQAKYSGLTITDSGQYNVPNQTNVLLGALDAVIKRCIVDTKGTTWTFNGNNTGVITERIGVTGGTGITITNSNNYPYVIHAYDNLGNQLADFTTSPIPNNVFQIAVEILQSMSPQAIAGFNIFETNPYTADSISFLYANKTNCDWEVQEQSFNLTTEHPSDIIQQINFRASNNDANGTVYIGAFMINTGTVRNDFSQSSNDTVQTLRAHQIVADYIQANQADIDKLHATNATVDNLSATYATITNLTATNGNIQNLTASVGNIMDLTTNTLKSHIVTADNMVAGTITAGCGVIANGAIGNAQIAELDAGKVKTGQLSTSLVTIESSSGNMYIADNTIQIKDSSRVRVQIGKDASNDYNMYVWDASGNLMFDATGLKAQGIKDKIIRNDMVSDTANIDGSKLDIDSVVTSINGSTTLLKSTQVQLSTANQTLEVAFNNLTNTVTSQGNTVQSQGTSISTMQGQISSKIWNTDITAARNALQSEITTTQTDLTQTNTAIGFNASNQSFTNATGSLSGRLNSAESSIQVQAGQISSKVSTTDYNGNTLVSMINQSSSKINMSALNINLSGYVTFNSLSTAGSTTINGNNITTGTLSASKISGGTLTLGGSSNTNGLLQVYNASSTKVVQLDQTGITITVQNDSTGFNIKNNAGTSLLSINGGSGEATYAGLWTVNNGVAATGETTINNGTVYISSTALTNALTLSIGTGDGASWSSYNSSIQSWQGLAFGTNANYDGTGTAFKPRILMNCRTGDLTLKNALYATGFQRTSDSKWAVFSSNIDNIFYQGTGFNWVSGGTSYWVYQSGGSDERLKANIIPSTKNCLDTINNINIVQYNWIEDGKHIDVGVIAQQMSTLNSEFMRPFMTKGNVDYYAPNWDKVMPYVIGSLQEEDSKIQELELKITNLENEIQQLKAAS</sequence>
<dbReference type="InterPro" id="IPR030392">
    <property type="entry name" value="S74_ICA"/>
</dbReference>
<evidence type="ECO:0000313" key="4">
    <source>
        <dbReference type="Proteomes" id="UP000192468"/>
    </source>
</evidence>
<dbReference type="STRING" id="1121291.SAMN02745134_00789"/>
<dbReference type="NCBIfam" id="TIGR01665">
    <property type="entry name" value="put_anti_recept"/>
    <property type="match status" value="1"/>
</dbReference>
<dbReference type="InterPro" id="IPR010572">
    <property type="entry name" value="Tail_dom"/>
</dbReference>
<gene>
    <name evidence="3" type="ORF">SAMN02745134_00789</name>
</gene>
<dbReference type="RefSeq" id="WP_084113950.1">
    <property type="nucleotide sequence ID" value="NZ_FWXH01000002.1"/>
</dbReference>
<dbReference type="Pfam" id="PF06605">
    <property type="entry name" value="Prophage_tail"/>
    <property type="match status" value="1"/>
</dbReference>
<dbReference type="Proteomes" id="UP000192468">
    <property type="component" value="Unassembled WGS sequence"/>
</dbReference>
<organism evidence="3 4">
    <name type="scientific">Clostridium acidisoli DSM 12555</name>
    <dbReference type="NCBI Taxonomy" id="1121291"/>
    <lineage>
        <taxon>Bacteria</taxon>
        <taxon>Bacillati</taxon>
        <taxon>Bacillota</taxon>
        <taxon>Clostridia</taxon>
        <taxon>Eubacteriales</taxon>
        <taxon>Clostridiaceae</taxon>
        <taxon>Clostridium</taxon>
    </lineage>
</organism>
<proteinExistence type="predicted"/>
<protein>
    <submittedName>
        <fullName evidence="3">Phage minor structural protein, N-terminal region</fullName>
    </submittedName>
</protein>
<dbReference type="InterPro" id="IPR007119">
    <property type="entry name" value="Phage_tail_spike_N"/>
</dbReference>
<evidence type="ECO:0000256" key="1">
    <source>
        <dbReference type="SAM" id="Coils"/>
    </source>
</evidence>
<dbReference type="PROSITE" id="PS51688">
    <property type="entry name" value="ICA"/>
    <property type="match status" value="1"/>
</dbReference>
<dbReference type="Pfam" id="PF13884">
    <property type="entry name" value="Peptidase_S74"/>
    <property type="match status" value="1"/>
</dbReference>
<keyword evidence="4" id="KW-1185">Reference proteome</keyword>
<dbReference type="EMBL" id="FWXH01000002">
    <property type="protein sequence ID" value="SMC19288.1"/>
    <property type="molecule type" value="Genomic_DNA"/>
</dbReference>
<keyword evidence="1" id="KW-0175">Coiled coil</keyword>
<evidence type="ECO:0000313" key="3">
    <source>
        <dbReference type="EMBL" id="SMC19288.1"/>
    </source>
</evidence>
<name>A0A1W1X6D9_9CLOT</name>
<feature type="domain" description="Peptidase S74" evidence="2">
    <location>
        <begin position="1277"/>
        <end position="1371"/>
    </location>
</feature>
<accession>A0A1W1X6D9</accession>
<evidence type="ECO:0000259" key="2">
    <source>
        <dbReference type="PROSITE" id="PS51688"/>
    </source>
</evidence>
<reference evidence="3 4" key="1">
    <citation type="submission" date="2017-04" db="EMBL/GenBank/DDBJ databases">
        <authorList>
            <person name="Afonso C.L."/>
            <person name="Miller P.J."/>
            <person name="Scott M.A."/>
            <person name="Spackman E."/>
            <person name="Goraichik I."/>
            <person name="Dimitrov K.M."/>
            <person name="Suarez D.L."/>
            <person name="Swayne D.E."/>
        </authorList>
    </citation>
    <scope>NUCLEOTIDE SEQUENCE [LARGE SCALE GENOMIC DNA]</scope>
    <source>
        <strain evidence="3 4">DSM 12555</strain>
    </source>
</reference>
<dbReference type="OrthoDB" id="4387735at2"/>
<feature type="coiled-coil region" evidence="1">
    <location>
        <begin position="1357"/>
        <end position="1384"/>
    </location>
</feature>